<organism evidence="14 15">
    <name type="scientific">Sulfuriferula multivorans</name>
    <dbReference type="NCBI Taxonomy" id="1559896"/>
    <lineage>
        <taxon>Bacteria</taxon>
        <taxon>Pseudomonadati</taxon>
        <taxon>Pseudomonadota</taxon>
        <taxon>Betaproteobacteria</taxon>
        <taxon>Nitrosomonadales</taxon>
        <taxon>Sulfuricellaceae</taxon>
        <taxon>Sulfuriferula</taxon>
    </lineage>
</organism>
<dbReference type="NCBIfam" id="TIGR00435">
    <property type="entry name" value="cysS"/>
    <property type="match status" value="1"/>
</dbReference>
<dbReference type="InterPro" id="IPR056411">
    <property type="entry name" value="CysS_C"/>
</dbReference>
<dbReference type="HAMAP" id="MF_00041">
    <property type="entry name" value="Cys_tRNA_synth"/>
    <property type="match status" value="1"/>
</dbReference>
<dbReference type="InterPro" id="IPR014729">
    <property type="entry name" value="Rossmann-like_a/b/a_fold"/>
</dbReference>
<feature type="binding site" evidence="12">
    <location>
        <position position="238"/>
    </location>
    <ligand>
        <name>Zn(2+)</name>
        <dbReference type="ChEBI" id="CHEBI:29105"/>
    </ligand>
</feature>
<dbReference type="Proteomes" id="UP000286806">
    <property type="component" value="Unassembled WGS sequence"/>
</dbReference>
<dbReference type="SUPFAM" id="SSF47323">
    <property type="entry name" value="Anticodon-binding domain of a subclass of class I aminoacyl-tRNA synthetases"/>
    <property type="match status" value="1"/>
</dbReference>
<evidence type="ECO:0000256" key="9">
    <source>
        <dbReference type="ARBA" id="ARBA00022840"/>
    </source>
</evidence>
<evidence type="ECO:0000256" key="7">
    <source>
        <dbReference type="ARBA" id="ARBA00022741"/>
    </source>
</evidence>
<dbReference type="FunFam" id="3.40.50.620:FF:000009">
    <property type="entry name" value="Cysteine--tRNA ligase"/>
    <property type="match status" value="1"/>
</dbReference>
<keyword evidence="11 12" id="KW-0030">Aminoacyl-tRNA synthetase</keyword>
<keyword evidence="6 12" id="KW-0479">Metal-binding</keyword>
<dbReference type="PANTHER" id="PTHR10890">
    <property type="entry name" value="CYSTEINYL-TRNA SYNTHETASE"/>
    <property type="match status" value="1"/>
</dbReference>
<dbReference type="InterPro" id="IPR015273">
    <property type="entry name" value="Cys-tRNA-synt_Ia_DALR"/>
</dbReference>
<evidence type="ECO:0000256" key="8">
    <source>
        <dbReference type="ARBA" id="ARBA00022833"/>
    </source>
</evidence>
<evidence type="ECO:0000313" key="14">
    <source>
        <dbReference type="EMBL" id="GBL46778.1"/>
    </source>
</evidence>
<dbReference type="Gene3D" id="1.20.120.1910">
    <property type="entry name" value="Cysteine-tRNA ligase, C-terminal anti-codon recognition domain"/>
    <property type="match status" value="1"/>
</dbReference>
<comment type="similarity">
    <text evidence="2 12">Belongs to the class-I aminoacyl-tRNA synthetase family.</text>
</comment>
<evidence type="ECO:0000256" key="10">
    <source>
        <dbReference type="ARBA" id="ARBA00022917"/>
    </source>
</evidence>
<evidence type="ECO:0000256" key="11">
    <source>
        <dbReference type="ARBA" id="ARBA00023146"/>
    </source>
</evidence>
<dbReference type="SUPFAM" id="SSF52374">
    <property type="entry name" value="Nucleotidylyl transferase"/>
    <property type="match status" value="1"/>
</dbReference>
<dbReference type="GO" id="GO:0005829">
    <property type="term" value="C:cytosol"/>
    <property type="evidence" value="ECO:0007669"/>
    <property type="project" value="TreeGrafter"/>
</dbReference>
<keyword evidence="8 12" id="KW-0862">Zinc</keyword>
<feature type="binding site" evidence="12">
    <location>
        <position position="234"/>
    </location>
    <ligand>
        <name>Zn(2+)</name>
        <dbReference type="ChEBI" id="CHEBI:29105"/>
    </ligand>
</feature>
<dbReference type="Gene3D" id="3.40.50.620">
    <property type="entry name" value="HUPs"/>
    <property type="match status" value="1"/>
</dbReference>
<dbReference type="Pfam" id="PF01406">
    <property type="entry name" value="tRNA-synt_1e"/>
    <property type="match status" value="1"/>
</dbReference>
<dbReference type="GO" id="GO:0008270">
    <property type="term" value="F:zinc ion binding"/>
    <property type="evidence" value="ECO:0007669"/>
    <property type="project" value="UniProtKB-UniRule"/>
</dbReference>
<evidence type="ECO:0000313" key="15">
    <source>
        <dbReference type="Proteomes" id="UP000286806"/>
    </source>
</evidence>
<evidence type="ECO:0000256" key="3">
    <source>
        <dbReference type="ARBA" id="ARBA00011245"/>
    </source>
</evidence>
<name>A0A401JGQ0_9PROT</name>
<dbReference type="InterPro" id="IPR009080">
    <property type="entry name" value="tRNAsynth_Ia_anticodon-bd"/>
</dbReference>
<dbReference type="InterPro" id="IPR032678">
    <property type="entry name" value="tRNA-synt_1_cat_dom"/>
</dbReference>
<comment type="subcellular location">
    <subcellularLocation>
        <location evidence="1 12">Cytoplasm</location>
    </subcellularLocation>
</comment>
<dbReference type="GO" id="GO:0005524">
    <property type="term" value="F:ATP binding"/>
    <property type="evidence" value="ECO:0007669"/>
    <property type="project" value="UniProtKB-UniRule"/>
</dbReference>
<dbReference type="AlphaFoldDB" id="A0A401JGQ0"/>
<sequence length="455" mass="51016">MLTVYNSLGREKQTFIPITPGQVRMYVCGMTVYDYCHLGHARVLVVFDMVTRWLRASGYVVEYVRNVTDIDDKIIKRAAENHESINALTTRFIAAMNEDAAALGVLPPTHEPRATEFVAPMLHMIETLIARGLAYPAENGDVYYAVHAFPGYGKLSGKSLDELRAGERVEVDRNKRDPLDFVLWKAAKAGEPAWDSPWGAGRPGWHIECSAMGEHYFGAHFDIHGGGQDLQFPHHENEIAQSEGAHSCTFVNYWMHNGFVRVDNEKMSKSLGNFFTIREVLTRYDPETVRFFILRAHYRSPLNYSDQHLDDARQSLTRLYTSLRDIPPLGIQIDWAHPHAARFKAAMDDDFNSAEAMAVLFELASETNKSRSVQDAALLRALGGVLGLLQNDPASYLQALTGSAYSAQQIDQLIADRAAARKAKNFAEGDRIRKQLLDAGIVLEDGAQGTSWRRE</sequence>
<comment type="catalytic activity">
    <reaction evidence="12">
        <text>tRNA(Cys) + L-cysteine + ATP = L-cysteinyl-tRNA(Cys) + AMP + diphosphate</text>
        <dbReference type="Rhea" id="RHEA:17773"/>
        <dbReference type="Rhea" id="RHEA-COMP:9661"/>
        <dbReference type="Rhea" id="RHEA-COMP:9679"/>
        <dbReference type="ChEBI" id="CHEBI:30616"/>
        <dbReference type="ChEBI" id="CHEBI:33019"/>
        <dbReference type="ChEBI" id="CHEBI:35235"/>
        <dbReference type="ChEBI" id="CHEBI:78442"/>
        <dbReference type="ChEBI" id="CHEBI:78517"/>
        <dbReference type="ChEBI" id="CHEBI:456215"/>
        <dbReference type="EC" id="6.1.1.16"/>
    </reaction>
</comment>
<dbReference type="PRINTS" id="PR00983">
    <property type="entry name" value="TRNASYNTHCYS"/>
</dbReference>
<feature type="binding site" evidence="12">
    <location>
        <position position="269"/>
    </location>
    <ligand>
        <name>ATP</name>
        <dbReference type="ChEBI" id="CHEBI:30616"/>
    </ligand>
</feature>
<dbReference type="CDD" id="cd00672">
    <property type="entry name" value="CysRS_core"/>
    <property type="match status" value="1"/>
</dbReference>
<dbReference type="GO" id="GO:0006423">
    <property type="term" value="P:cysteinyl-tRNA aminoacylation"/>
    <property type="evidence" value="ECO:0007669"/>
    <property type="project" value="UniProtKB-UniRule"/>
</dbReference>
<feature type="domain" description="Cysteinyl-tRNA synthetase class Ia DALR" evidence="13">
    <location>
        <begin position="342"/>
        <end position="397"/>
    </location>
</feature>
<feature type="binding site" evidence="12">
    <location>
        <position position="209"/>
    </location>
    <ligand>
        <name>Zn(2+)</name>
        <dbReference type="ChEBI" id="CHEBI:29105"/>
    </ligand>
</feature>
<dbReference type="CDD" id="cd07963">
    <property type="entry name" value="Anticodon_Ia_Cys"/>
    <property type="match status" value="1"/>
</dbReference>
<dbReference type="SMART" id="SM00840">
    <property type="entry name" value="DALR_2"/>
    <property type="match status" value="1"/>
</dbReference>
<evidence type="ECO:0000256" key="1">
    <source>
        <dbReference type="ARBA" id="ARBA00004496"/>
    </source>
</evidence>
<feature type="short sequence motif" description="'HIGH' region" evidence="12">
    <location>
        <begin position="30"/>
        <end position="40"/>
    </location>
</feature>
<feature type="short sequence motif" description="'KMSKS' region" evidence="12">
    <location>
        <begin position="266"/>
        <end position="270"/>
    </location>
</feature>
<feature type="binding site" evidence="12">
    <location>
        <position position="28"/>
    </location>
    <ligand>
        <name>Zn(2+)</name>
        <dbReference type="ChEBI" id="CHEBI:29105"/>
    </ligand>
</feature>
<evidence type="ECO:0000256" key="2">
    <source>
        <dbReference type="ARBA" id="ARBA00005594"/>
    </source>
</evidence>
<comment type="subunit">
    <text evidence="3 12">Monomer.</text>
</comment>
<dbReference type="OrthoDB" id="9815130at2"/>
<dbReference type="PANTHER" id="PTHR10890:SF3">
    <property type="entry name" value="CYSTEINE--TRNA LIGASE, CYTOPLASMIC"/>
    <property type="match status" value="1"/>
</dbReference>
<keyword evidence="4 12" id="KW-0963">Cytoplasm</keyword>
<dbReference type="EMBL" id="BGOW01000027">
    <property type="protein sequence ID" value="GBL46778.1"/>
    <property type="molecule type" value="Genomic_DNA"/>
</dbReference>
<proteinExistence type="inferred from homology"/>
<dbReference type="InterPro" id="IPR024909">
    <property type="entry name" value="Cys-tRNA/MSH_ligase"/>
</dbReference>
<keyword evidence="10 12" id="KW-0648">Protein biosynthesis</keyword>
<comment type="caution">
    <text evidence="14">The sequence shown here is derived from an EMBL/GenBank/DDBJ whole genome shotgun (WGS) entry which is preliminary data.</text>
</comment>
<dbReference type="RefSeq" id="WP_124705560.1">
    <property type="nucleotide sequence ID" value="NZ_BGOW01000027.1"/>
</dbReference>
<dbReference type="InterPro" id="IPR015803">
    <property type="entry name" value="Cys-tRNA-ligase"/>
</dbReference>
<dbReference type="Pfam" id="PF23493">
    <property type="entry name" value="CysS_C"/>
    <property type="match status" value="1"/>
</dbReference>
<keyword evidence="7 12" id="KW-0547">Nucleotide-binding</keyword>
<keyword evidence="15" id="KW-1185">Reference proteome</keyword>
<evidence type="ECO:0000256" key="4">
    <source>
        <dbReference type="ARBA" id="ARBA00022490"/>
    </source>
</evidence>
<dbReference type="GO" id="GO:0004817">
    <property type="term" value="F:cysteine-tRNA ligase activity"/>
    <property type="evidence" value="ECO:0007669"/>
    <property type="project" value="UniProtKB-UniRule"/>
</dbReference>
<evidence type="ECO:0000256" key="6">
    <source>
        <dbReference type="ARBA" id="ARBA00022723"/>
    </source>
</evidence>
<dbReference type="EC" id="6.1.1.16" evidence="12"/>
<keyword evidence="9 12" id="KW-0067">ATP-binding</keyword>
<evidence type="ECO:0000256" key="12">
    <source>
        <dbReference type="HAMAP-Rule" id="MF_00041"/>
    </source>
</evidence>
<evidence type="ECO:0000256" key="5">
    <source>
        <dbReference type="ARBA" id="ARBA00022598"/>
    </source>
</evidence>
<gene>
    <name evidence="12" type="primary">cysS</name>
    <name evidence="14" type="ORF">SFMTTN_2603</name>
</gene>
<evidence type="ECO:0000259" key="13">
    <source>
        <dbReference type="SMART" id="SM00840"/>
    </source>
</evidence>
<keyword evidence="5 12" id="KW-0436">Ligase</keyword>
<comment type="cofactor">
    <cofactor evidence="12">
        <name>Zn(2+)</name>
        <dbReference type="ChEBI" id="CHEBI:29105"/>
    </cofactor>
    <text evidence="12">Binds 1 zinc ion per subunit.</text>
</comment>
<dbReference type="Pfam" id="PF09190">
    <property type="entry name" value="DALR_2"/>
    <property type="match status" value="1"/>
</dbReference>
<reference evidence="14 15" key="1">
    <citation type="journal article" date="2019" name="Front. Microbiol.">
        <title>Genomes of Neutrophilic Sulfur-Oxidizing Chemolithoautotrophs Representing 9 Proteobacterial Species From 8 Genera.</title>
        <authorList>
            <person name="Watanabe T."/>
            <person name="Kojima H."/>
            <person name="Umezawa K."/>
            <person name="Hori C."/>
            <person name="Takasuka T.E."/>
            <person name="Kato Y."/>
            <person name="Fukui M."/>
        </authorList>
    </citation>
    <scope>NUCLEOTIDE SEQUENCE [LARGE SCALE GENOMIC DNA]</scope>
    <source>
        <strain evidence="14 15">TTN</strain>
    </source>
</reference>
<accession>A0A401JGQ0</accession>
<protein>
    <recommendedName>
        <fullName evidence="12">Cysteine--tRNA ligase</fullName>
        <ecNumber evidence="12">6.1.1.16</ecNumber>
    </recommendedName>
    <alternativeName>
        <fullName evidence="12">Cysteinyl-tRNA synthetase</fullName>
        <shortName evidence="12">CysRS</shortName>
    </alternativeName>
</protein>